<accession>A0ABT5DQB5</accession>
<name>A0ABT5DQB5_9BACT</name>
<reference evidence="2 3" key="1">
    <citation type="submission" date="2022-11" db="EMBL/GenBank/DDBJ databases">
        <title>Minimal conservation of predation-associated metabolite biosynthetic gene clusters underscores biosynthetic potential of Myxococcota including descriptions for ten novel species: Archangium lansinium sp. nov., Myxococcus landrumus sp. nov., Nannocystis bai.</title>
        <authorList>
            <person name="Ahearne A."/>
            <person name="Stevens C."/>
            <person name="Dowd S."/>
        </authorList>
    </citation>
    <scope>NUCLEOTIDE SEQUENCE [LARGE SCALE GENOMIC DNA]</scope>
    <source>
        <strain evidence="2 3">NCWAL01</strain>
    </source>
</reference>
<evidence type="ECO:0008006" key="4">
    <source>
        <dbReference type="Google" id="ProtNLM"/>
    </source>
</evidence>
<feature type="signal peptide" evidence="1">
    <location>
        <begin position="1"/>
        <end position="30"/>
    </location>
</feature>
<feature type="chain" id="PRO_5046825219" description="DUF1080 domain-containing protein" evidence="1">
    <location>
        <begin position="31"/>
        <end position="212"/>
    </location>
</feature>
<keyword evidence="1" id="KW-0732">Signal</keyword>
<dbReference type="Gene3D" id="2.60.120.560">
    <property type="entry name" value="Exo-inulinase, domain 1"/>
    <property type="match status" value="1"/>
</dbReference>
<keyword evidence="3" id="KW-1185">Reference proteome</keyword>
<protein>
    <recommendedName>
        <fullName evidence="4">DUF1080 domain-containing protein</fullName>
    </recommendedName>
</protein>
<evidence type="ECO:0000313" key="3">
    <source>
        <dbReference type="Proteomes" id="UP001221838"/>
    </source>
</evidence>
<sequence>MAFRQQISGVPRALALAGLGALALPFSAGAQVPGWSAMDGHWALSEGVISQRDEDPLSLEGFYEAPAHVLQKDGVSVKDCVLEAQMGTEPRSDHVYGWNAVGFAFGIQDARNFYRVHFFPGYPGGELRFEKIAQGQTEITQAAYADFTPQPGRDYTLRLDIQGSTFTAHLLDSTQGALALAYTDPAFKGGGVGLSNDAGPGFFYQVSVCGQP</sequence>
<dbReference type="EMBL" id="JAQNDM010000002">
    <property type="protein sequence ID" value="MDC0714933.1"/>
    <property type="molecule type" value="Genomic_DNA"/>
</dbReference>
<comment type="caution">
    <text evidence="2">The sequence shown here is derived from an EMBL/GenBank/DDBJ whole genome shotgun (WGS) entry which is preliminary data.</text>
</comment>
<dbReference type="Proteomes" id="UP001221838">
    <property type="component" value="Unassembled WGS sequence"/>
</dbReference>
<gene>
    <name evidence="2" type="ORF">POL68_41175</name>
</gene>
<organism evidence="2 3">
    <name type="scientific">Stigmatella ashevillensis</name>
    <dbReference type="NCBI Taxonomy" id="2995309"/>
    <lineage>
        <taxon>Bacteria</taxon>
        <taxon>Pseudomonadati</taxon>
        <taxon>Myxococcota</taxon>
        <taxon>Myxococcia</taxon>
        <taxon>Myxococcales</taxon>
        <taxon>Cystobacterineae</taxon>
        <taxon>Archangiaceae</taxon>
        <taxon>Stigmatella</taxon>
    </lineage>
</organism>
<proteinExistence type="predicted"/>
<evidence type="ECO:0000313" key="2">
    <source>
        <dbReference type="EMBL" id="MDC0714933.1"/>
    </source>
</evidence>
<evidence type="ECO:0000256" key="1">
    <source>
        <dbReference type="SAM" id="SignalP"/>
    </source>
</evidence>
<dbReference type="RefSeq" id="WP_272145613.1">
    <property type="nucleotide sequence ID" value="NZ_JAQNDM010000002.1"/>
</dbReference>